<dbReference type="AlphaFoldDB" id="A0A0F9SVD9"/>
<gene>
    <name evidence="2" type="ORF">LCGC14_0728880</name>
</gene>
<feature type="transmembrane region" description="Helical" evidence="1">
    <location>
        <begin position="6"/>
        <end position="26"/>
    </location>
</feature>
<keyword evidence="1" id="KW-0472">Membrane</keyword>
<organism evidence="2">
    <name type="scientific">marine sediment metagenome</name>
    <dbReference type="NCBI Taxonomy" id="412755"/>
    <lineage>
        <taxon>unclassified sequences</taxon>
        <taxon>metagenomes</taxon>
        <taxon>ecological metagenomes</taxon>
    </lineage>
</organism>
<protein>
    <submittedName>
        <fullName evidence="2">Uncharacterized protein</fullName>
    </submittedName>
</protein>
<accession>A0A0F9SVD9</accession>
<evidence type="ECO:0000313" key="2">
    <source>
        <dbReference type="EMBL" id="KKN40866.1"/>
    </source>
</evidence>
<reference evidence="2" key="1">
    <citation type="journal article" date="2015" name="Nature">
        <title>Complex archaea that bridge the gap between prokaryotes and eukaryotes.</title>
        <authorList>
            <person name="Spang A."/>
            <person name="Saw J.H."/>
            <person name="Jorgensen S.L."/>
            <person name="Zaremba-Niedzwiedzka K."/>
            <person name="Martijn J."/>
            <person name="Lind A.E."/>
            <person name="van Eijk R."/>
            <person name="Schleper C."/>
            <person name="Guy L."/>
            <person name="Ettema T.J."/>
        </authorList>
    </citation>
    <scope>NUCLEOTIDE SEQUENCE</scope>
</reference>
<comment type="caution">
    <text evidence="2">The sequence shown here is derived from an EMBL/GenBank/DDBJ whole genome shotgun (WGS) entry which is preliminary data.</text>
</comment>
<proteinExistence type="predicted"/>
<dbReference type="EMBL" id="LAZR01001681">
    <property type="protein sequence ID" value="KKN40866.1"/>
    <property type="molecule type" value="Genomic_DNA"/>
</dbReference>
<keyword evidence="1" id="KW-0812">Transmembrane</keyword>
<evidence type="ECO:0000256" key="1">
    <source>
        <dbReference type="SAM" id="Phobius"/>
    </source>
</evidence>
<sequence>MNVPIAVQALRIIVAAFILIGIYFVFKDKTDDHV</sequence>
<name>A0A0F9SVD9_9ZZZZ</name>
<keyword evidence="1" id="KW-1133">Transmembrane helix</keyword>